<comment type="pathway">
    <text evidence="2">Cofactor biosynthesis; tetrahydrofolate biosynthesis; 7,8-dihydrofolate from 2-amino-4-hydroxy-6-hydroxymethyl-7,8-dihydropteridine diphosphate and 4-aminobenzoate: step 2/2.</text>
</comment>
<comment type="caution">
    <text evidence="21">The sequence shown here is derived from an EMBL/GenBank/DDBJ whole genome shotgun (WGS) entry which is preliminary data.</text>
</comment>
<dbReference type="EC" id="6.3.2.17" evidence="7"/>
<evidence type="ECO:0000256" key="7">
    <source>
        <dbReference type="ARBA" id="ARBA00013025"/>
    </source>
</evidence>
<dbReference type="PANTHER" id="PTHR11136">
    <property type="entry name" value="FOLYLPOLYGLUTAMATE SYNTHASE-RELATED"/>
    <property type="match status" value="1"/>
</dbReference>
<dbReference type="NCBIfam" id="TIGR01499">
    <property type="entry name" value="folC"/>
    <property type="match status" value="1"/>
</dbReference>
<dbReference type="PATRIC" id="fig|1265861.3.peg.957"/>
<keyword evidence="10" id="KW-0479">Metal-binding</keyword>
<comment type="catalytic activity">
    <reaction evidence="16">
        <text>(6S)-5,6,7,8-tetrahydrofolyl-(gamma-L-Glu)(n) + L-glutamate + ATP = (6S)-5,6,7,8-tetrahydrofolyl-(gamma-L-Glu)(n+1) + ADP + phosphate + H(+)</text>
        <dbReference type="Rhea" id="RHEA:10580"/>
        <dbReference type="Rhea" id="RHEA-COMP:14738"/>
        <dbReference type="Rhea" id="RHEA-COMP:14740"/>
        <dbReference type="ChEBI" id="CHEBI:15378"/>
        <dbReference type="ChEBI" id="CHEBI:29985"/>
        <dbReference type="ChEBI" id="CHEBI:30616"/>
        <dbReference type="ChEBI" id="CHEBI:43474"/>
        <dbReference type="ChEBI" id="CHEBI:141005"/>
        <dbReference type="ChEBI" id="CHEBI:456216"/>
        <dbReference type="EC" id="6.3.2.17"/>
    </reaction>
</comment>
<dbReference type="PROSITE" id="PS01012">
    <property type="entry name" value="FOLYLPOLYGLU_SYNT_2"/>
    <property type="match status" value="1"/>
</dbReference>
<dbReference type="FunFam" id="3.40.1190.10:FF:000004">
    <property type="entry name" value="Dihydrofolate synthase/folylpolyglutamate synthase"/>
    <property type="match status" value="1"/>
</dbReference>
<evidence type="ECO:0000256" key="8">
    <source>
        <dbReference type="ARBA" id="ARBA00019357"/>
    </source>
</evidence>
<protein>
    <recommendedName>
        <fullName evidence="8">Dihydrofolate synthase/folylpolyglutamate synthase</fullName>
        <ecNumber evidence="6">6.3.2.12</ecNumber>
        <ecNumber evidence="7">6.3.2.17</ecNumber>
    </recommendedName>
    <alternativeName>
        <fullName evidence="15">Tetrahydrofolylpolyglutamate synthase</fullName>
    </alternativeName>
</protein>
<dbReference type="InterPro" id="IPR001645">
    <property type="entry name" value="Folylpolyglutamate_synth"/>
</dbReference>
<evidence type="ECO:0000256" key="6">
    <source>
        <dbReference type="ARBA" id="ARBA00013023"/>
    </source>
</evidence>
<dbReference type="AlphaFoldDB" id="W7CVG0"/>
<evidence type="ECO:0000256" key="13">
    <source>
        <dbReference type="ARBA" id="ARBA00022842"/>
    </source>
</evidence>
<dbReference type="RefSeq" id="WP_035313993.1">
    <property type="nucleotide sequence ID" value="NZ_AODH01000016.1"/>
</dbReference>
<dbReference type="GO" id="GO:0004326">
    <property type="term" value="F:tetrahydrofolylpolyglutamate synthase activity"/>
    <property type="evidence" value="ECO:0007669"/>
    <property type="project" value="UniProtKB-EC"/>
</dbReference>
<sequence length="430" mass="47417">MTTQYDDAIAWIHSRLRLGIKPGLERMTYLLAQLGHPEQKNRWVHVAGTNGKGSTVAYLRTTLQAAGYEVGTFTSPYIETFNERISVNGQPISDDELVALITKIRPIVEAMATSPYGEPTEFEVITAMFFDYFATMHSIDIGIVEVGLGGRLDSTNVIDPILSVITTIGMDHIGILGDTLAKIASEKAGIIKPNRPVVSGVTQAELQPLFRQWALEQSAPYYEVGQAYTIEQVTDNRLTFKTTDDVYRDVVVGLVGDHQLRNAAVAIQALLLLQPLYPHVTEAVIRVGLATTKWPGRFETVHHQPTIVLDGAHNNEGMTTFVDTLAKMYPSQPKQVLFSALTDKPLDTMLARLLTLSSTTVTLTTFDYPRAMTASQLQTKATQFALPHAADWRQTLTTFIEEATADDTVIAVTGSLYFIAEVRAYLLALK</sequence>
<name>W7CVG0_9LIST</name>
<evidence type="ECO:0000256" key="3">
    <source>
        <dbReference type="ARBA" id="ARBA00005150"/>
    </source>
</evidence>
<dbReference type="GO" id="GO:0005737">
    <property type="term" value="C:cytoplasm"/>
    <property type="evidence" value="ECO:0007669"/>
    <property type="project" value="TreeGrafter"/>
</dbReference>
<dbReference type="OrthoDB" id="9809356at2"/>
<comment type="similarity">
    <text evidence="4 18">Belongs to the folylpolyglutamate synthase family.</text>
</comment>
<dbReference type="InterPro" id="IPR004101">
    <property type="entry name" value="Mur_ligase_C"/>
</dbReference>
<dbReference type="STRING" id="1265861.BCAMP_04852"/>
<dbReference type="EC" id="6.3.2.12" evidence="6"/>
<dbReference type="GO" id="GO:0008841">
    <property type="term" value="F:dihydrofolate synthase activity"/>
    <property type="evidence" value="ECO:0007669"/>
    <property type="project" value="UniProtKB-EC"/>
</dbReference>
<gene>
    <name evidence="21" type="ORF">BCAMP_04852</name>
</gene>
<organism evidence="21 22">
    <name type="scientific">Brochothrix campestris FSL F6-1037</name>
    <dbReference type="NCBI Taxonomy" id="1265861"/>
    <lineage>
        <taxon>Bacteria</taxon>
        <taxon>Bacillati</taxon>
        <taxon>Bacillota</taxon>
        <taxon>Bacilli</taxon>
        <taxon>Bacillales</taxon>
        <taxon>Listeriaceae</taxon>
        <taxon>Brochothrix</taxon>
    </lineage>
</organism>
<evidence type="ECO:0000256" key="1">
    <source>
        <dbReference type="ARBA" id="ARBA00001946"/>
    </source>
</evidence>
<evidence type="ECO:0000256" key="17">
    <source>
        <dbReference type="ARBA" id="ARBA00049161"/>
    </source>
</evidence>
<dbReference type="PANTHER" id="PTHR11136:SF0">
    <property type="entry name" value="DIHYDROFOLATE SYNTHETASE-RELATED"/>
    <property type="match status" value="1"/>
</dbReference>
<dbReference type="GO" id="GO:0046656">
    <property type="term" value="P:folic acid biosynthetic process"/>
    <property type="evidence" value="ECO:0007669"/>
    <property type="project" value="UniProtKB-KW"/>
</dbReference>
<dbReference type="EMBL" id="AODH01000016">
    <property type="protein sequence ID" value="EUJ40690.1"/>
    <property type="molecule type" value="Genomic_DNA"/>
</dbReference>
<proteinExistence type="inferred from homology"/>
<evidence type="ECO:0000256" key="10">
    <source>
        <dbReference type="ARBA" id="ARBA00022723"/>
    </source>
</evidence>
<evidence type="ECO:0000256" key="16">
    <source>
        <dbReference type="ARBA" id="ARBA00047493"/>
    </source>
</evidence>
<evidence type="ECO:0000256" key="18">
    <source>
        <dbReference type="PIRNR" id="PIRNR001563"/>
    </source>
</evidence>
<evidence type="ECO:0000259" key="20">
    <source>
        <dbReference type="Pfam" id="PF08245"/>
    </source>
</evidence>
<dbReference type="InterPro" id="IPR036565">
    <property type="entry name" value="Mur-like_cat_sf"/>
</dbReference>
<keyword evidence="11 18" id="KW-0547">Nucleotide-binding</keyword>
<keyword evidence="12 18" id="KW-0067">ATP-binding</keyword>
<dbReference type="Proteomes" id="UP000019243">
    <property type="component" value="Unassembled WGS sequence"/>
</dbReference>
<evidence type="ECO:0000313" key="22">
    <source>
        <dbReference type="Proteomes" id="UP000019243"/>
    </source>
</evidence>
<dbReference type="Pfam" id="PF08245">
    <property type="entry name" value="Mur_ligase_M"/>
    <property type="match status" value="1"/>
</dbReference>
<keyword evidence="9 18" id="KW-0436">Ligase</keyword>
<dbReference type="SUPFAM" id="SSF53623">
    <property type="entry name" value="MurD-like peptide ligases, catalytic domain"/>
    <property type="match status" value="1"/>
</dbReference>
<evidence type="ECO:0000256" key="2">
    <source>
        <dbReference type="ARBA" id="ARBA00004799"/>
    </source>
</evidence>
<comment type="subunit">
    <text evidence="5">Monomer.</text>
</comment>
<keyword evidence="22" id="KW-1185">Reference proteome</keyword>
<dbReference type="Pfam" id="PF02875">
    <property type="entry name" value="Mur_ligase_C"/>
    <property type="match status" value="1"/>
</dbReference>
<reference evidence="21 22" key="1">
    <citation type="submission" date="2012-12" db="EMBL/GenBank/DDBJ databases">
        <title>Novel taxa of Listeriaceae from agricultural environments in the United States.</title>
        <authorList>
            <person name="den Bakker H.C."/>
            <person name="Allred A."/>
            <person name="Warchocki S."/>
            <person name="Wright E.M."/>
            <person name="Burrell A."/>
            <person name="Nightingale K.K."/>
            <person name="Kephart D."/>
            <person name="Wiedmann M."/>
        </authorList>
    </citation>
    <scope>NUCLEOTIDE SEQUENCE [LARGE SCALE GENOMIC DNA]</scope>
    <source>
        <strain evidence="21 22">FSL F6-1037</strain>
    </source>
</reference>
<dbReference type="InterPro" id="IPR013221">
    <property type="entry name" value="Mur_ligase_cen"/>
</dbReference>
<keyword evidence="14" id="KW-0289">Folate biosynthesis</keyword>
<dbReference type="PIRSF" id="PIRSF001563">
    <property type="entry name" value="Folylpolyglu_synth"/>
    <property type="match status" value="1"/>
</dbReference>
<dbReference type="Gene3D" id="3.90.190.20">
    <property type="entry name" value="Mur ligase, C-terminal domain"/>
    <property type="match status" value="1"/>
</dbReference>
<evidence type="ECO:0000256" key="14">
    <source>
        <dbReference type="ARBA" id="ARBA00022909"/>
    </source>
</evidence>
<comment type="catalytic activity">
    <reaction evidence="17">
        <text>7,8-dihydropteroate + L-glutamate + ATP = 7,8-dihydrofolate + ADP + phosphate + H(+)</text>
        <dbReference type="Rhea" id="RHEA:23584"/>
        <dbReference type="ChEBI" id="CHEBI:15378"/>
        <dbReference type="ChEBI" id="CHEBI:17839"/>
        <dbReference type="ChEBI" id="CHEBI:29985"/>
        <dbReference type="ChEBI" id="CHEBI:30616"/>
        <dbReference type="ChEBI" id="CHEBI:43474"/>
        <dbReference type="ChEBI" id="CHEBI:57451"/>
        <dbReference type="ChEBI" id="CHEBI:456216"/>
        <dbReference type="EC" id="6.3.2.12"/>
    </reaction>
</comment>
<keyword evidence="13" id="KW-0460">Magnesium</keyword>
<dbReference type="InterPro" id="IPR036615">
    <property type="entry name" value="Mur_ligase_C_dom_sf"/>
</dbReference>
<evidence type="ECO:0000256" key="12">
    <source>
        <dbReference type="ARBA" id="ARBA00022840"/>
    </source>
</evidence>
<dbReference type="GO" id="GO:0005524">
    <property type="term" value="F:ATP binding"/>
    <property type="evidence" value="ECO:0007669"/>
    <property type="project" value="UniProtKB-KW"/>
</dbReference>
<dbReference type="GO" id="GO:0046872">
    <property type="term" value="F:metal ion binding"/>
    <property type="evidence" value="ECO:0007669"/>
    <property type="project" value="UniProtKB-KW"/>
</dbReference>
<feature type="domain" description="Mur ligase C-terminal" evidence="19">
    <location>
        <begin position="296"/>
        <end position="414"/>
    </location>
</feature>
<evidence type="ECO:0000256" key="4">
    <source>
        <dbReference type="ARBA" id="ARBA00008276"/>
    </source>
</evidence>
<comment type="pathway">
    <text evidence="3">Cofactor biosynthesis; tetrahydrofolylpolyglutamate biosynthesis.</text>
</comment>
<evidence type="ECO:0000256" key="11">
    <source>
        <dbReference type="ARBA" id="ARBA00022741"/>
    </source>
</evidence>
<comment type="cofactor">
    <cofactor evidence="1">
        <name>Mg(2+)</name>
        <dbReference type="ChEBI" id="CHEBI:18420"/>
    </cofactor>
</comment>
<feature type="domain" description="Mur ligase central" evidence="20">
    <location>
        <begin position="46"/>
        <end position="269"/>
    </location>
</feature>
<evidence type="ECO:0000313" key="21">
    <source>
        <dbReference type="EMBL" id="EUJ40690.1"/>
    </source>
</evidence>
<dbReference type="InterPro" id="IPR018109">
    <property type="entry name" value="Folylpolyglutamate_synth_CS"/>
</dbReference>
<evidence type="ECO:0000256" key="9">
    <source>
        <dbReference type="ARBA" id="ARBA00022598"/>
    </source>
</evidence>
<dbReference type="SUPFAM" id="SSF53244">
    <property type="entry name" value="MurD-like peptide ligases, peptide-binding domain"/>
    <property type="match status" value="1"/>
</dbReference>
<evidence type="ECO:0000256" key="5">
    <source>
        <dbReference type="ARBA" id="ARBA00011245"/>
    </source>
</evidence>
<evidence type="ECO:0000259" key="19">
    <source>
        <dbReference type="Pfam" id="PF02875"/>
    </source>
</evidence>
<dbReference type="Gene3D" id="3.40.1190.10">
    <property type="entry name" value="Mur-like, catalytic domain"/>
    <property type="match status" value="1"/>
</dbReference>
<evidence type="ECO:0000256" key="15">
    <source>
        <dbReference type="ARBA" id="ARBA00030592"/>
    </source>
</evidence>
<accession>W7CVG0</accession>